<keyword evidence="3" id="KW-0238">DNA-binding</keyword>
<evidence type="ECO:0000256" key="1">
    <source>
        <dbReference type="ARBA" id="ARBA00004123"/>
    </source>
</evidence>
<gene>
    <name evidence="7" type="ORF">BGW36DRAFT_17977</name>
</gene>
<evidence type="ECO:0000256" key="3">
    <source>
        <dbReference type="ARBA" id="ARBA00023125"/>
    </source>
</evidence>
<evidence type="ECO:0000313" key="7">
    <source>
        <dbReference type="EMBL" id="KAH8705770.1"/>
    </source>
</evidence>
<accession>A0AAD4L714</accession>
<proteinExistence type="predicted"/>
<evidence type="ECO:0000259" key="6">
    <source>
        <dbReference type="PROSITE" id="PS50048"/>
    </source>
</evidence>
<sequence length="514" mass="58981">MVTATPRSRTRPPPRLRTKTGCLTCRQRRKKCDEVKPRCSACQHNWLECAWPSASHGTRNTSTHEPLKYTQPILVGSEETSTLIPNRQYVLDEAVPKSSAESAVEKFESPYLQIQRALSCAINSPQPLYSPPGLHKPSDKWSILHFINELGPFIVRSHSHAGFFDHSYVVQLALHNPSMMDALVAFSSVHKAAHSVDDYPMAVERYGSAIKSIRRMLDSKTLNGTEDWLLLVVDFLCLFERWNSYSVLNPTVHLTALIQMLKARYAKRDVSLSSPYVHIFERTMAESVLYHFLRPVLTLDPFPNSPRWINSPLLGYSPRLFEIILKILKLRLFVPLSLAYRQEAYSLYHELLVLGLESPNFDASHTDKDVKAKMEACWDTTRLFYLSAKILLLKFIHPEINSQSNLVQVQVKQAWEILAPSKPSTFRYDHYLTWPLTIIGLCAIGNTERTIICDILQKIWDIKNCGEVKRSLNLLKRVWVDCDDQENCDQQQFDRTPFKPLDLLTCKNGLSTFY</sequence>
<dbReference type="AlphaFoldDB" id="A0AAD4L714"/>
<dbReference type="GO" id="GO:0000981">
    <property type="term" value="F:DNA-binding transcription factor activity, RNA polymerase II-specific"/>
    <property type="evidence" value="ECO:0007669"/>
    <property type="project" value="InterPro"/>
</dbReference>
<dbReference type="InterPro" id="IPR036864">
    <property type="entry name" value="Zn2-C6_fun-type_DNA-bd_sf"/>
</dbReference>
<dbReference type="Pfam" id="PF00172">
    <property type="entry name" value="Zn_clus"/>
    <property type="match status" value="1"/>
</dbReference>
<dbReference type="Pfam" id="PF11951">
    <property type="entry name" value="Fungal_trans_2"/>
    <property type="match status" value="1"/>
</dbReference>
<dbReference type="PROSITE" id="PS50048">
    <property type="entry name" value="ZN2_CY6_FUNGAL_2"/>
    <property type="match status" value="1"/>
</dbReference>
<keyword evidence="2" id="KW-0805">Transcription regulation</keyword>
<dbReference type="SUPFAM" id="SSF57701">
    <property type="entry name" value="Zn2/Cys6 DNA-binding domain"/>
    <property type="match status" value="1"/>
</dbReference>
<dbReference type="PANTHER" id="PTHR37534">
    <property type="entry name" value="TRANSCRIPTIONAL ACTIVATOR PROTEIN UGA3"/>
    <property type="match status" value="1"/>
</dbReference>
<comment type="subcellular location">
    <subcellularLocation>
        <location evidence="1">Nucleus</location>
    </subcellularLocation>
</comment>
<dbReference type="Gene3D" id="4.10.240.10">
    <property type="entry name" value="Zn(2)-C6 fungal-type DNA-binding domain"/>
    <property type="match status" value="1"/>
</dbReference>
<evidence type="ECO:0000256" key="2">
    <source>
        <dbReference type="ARBA" id="ARBA00023015"/>
    </source>
</evidence>
<name>A0AAD4L714_9EURO</name>
<keyword evidence="4" id="KW-0804">Transcription</keyword>
<dbReference type="InterPro" id="IPR001138">
    <property type="entry name" value="Zn2Cys6_DnaBD"/>
</dbReference>
<feature type="domain" description="Zn(2)-C6 fungal-type" evidence="6">
    <location>
        <begin position="21"/>
        <end position="51"/>
    </location>
</feature>
<dbReference type="RefSeq" id="XP_046078391.1">
    <property type="nucleotide sequence ID" value="XM_046209716.1"/>
</dbReference>
<dbReference type="PANTHER" id="PTHR37534:SF46">
    <property type="entry name" value="ZN(II)2CYS6 TRANSCRIPTION FACTOR (EUROFUNG)"/>
    <property type="match status" value="1"/>
</dbReference>
<dbReference type="EMBL" id="JAJTJA010000001">
    <property type="protein sequence ID" value="KAH8705770.1"/>
    <property type="molecule type" value="Genomic_DNA"/>
</dbReference>
<organism evidence="7 8">
    <name type="scientific">Talaromyces proteolyticus</name>
    <dbReference type="NCBI Taxonomy" id="1131652"/>
    <lineage>
        <taxon>Eukaryota</taxon>
        <taxon>Fungi</taxon>
        <taxon>Dikarya</taxon>
        <taxon>Ascomycota</taxon>
        <taxon>Pezizomycotina</taxon>
        <taxon>Eurotiomycetes</taxon>
        <taxon>Eurotiomycetidae</taxon>
        <taxon>Eurotiales</taxon>
        <taxon>Trichocomaceae</taxon>
        <taxon>Talaromyces</taxon>
        <taxon>Talaromyces sect. Bacilispori</taxon>
    </lineage>
</organism>
<dbReference type="GO" id="GO:0008270">
    <property type="term" value="F:zinc ion binding"/>
    <property type="evidence" value="ECO:0007669"/>
    <property type="project" value="InterPro"/>
</dbReference>
<keyword evidence="5" id="KW-0539">Nucleus</keyword>
<evidence type="ECO:0000256" key="5">
    <source>
        <dbReference type="ARBA" id="ARBA00023242"/>
    </source>
</evidence>
<dbReference type="GO" id="GO:0005634">
    <property type="term" value="C:nucleus"/>
    <property type="evidence" value="ECO:0007669"/>
    <property type="project" value="UniProtKB-SubCell"/>
</dbReference>
<reference evidence="7" key="1">
    <citation type="submission" date="2021-12" db="EMBL/GenBank/DDBJ databases">
        <title>Convergent genome expansion in fungi linked to evolution of root-endophyte symbiosis.</title>
        <authorList>
            <consortium name="DOE Joint Genome Institute"/>
            <person name="Ke Y.-H."/>
            <person name="Bonito G."/>
            <person name="Liao H.-L."/>
            <person name="Looney B."/>
            <person name="Rojas-Flechas A."/>
            <person name="Nash J."/>
            <person name="Hameed K."/>
            <person name="Schadt C."/>
            <person name="Martin F."/>
            <person name="Crous P.W."/>
            <person name="Miettinen O."/>
            <person name="Magnuson J.K."/>
            <person name="Labbe J."/>
            <person name="Jacobson D."/>
            <person name="Doktycz M.J."/>
            <person name="Veneault-Fourrey C."/>
            <person name="Kuo A."/>
            <person name="Mondo S."/>
            <person name="Calhoun S."/>
            <person name="Riley R."/>
            <person name="Ohm R."/>
            <person name="LaButti K."/>
            <person name="Andreopoulos B."/>
            <person name="Pangilinan J."/>
            <person name="Nolan M."/>
            <person name="Tritt A."/>
            <person name="Clum A."/>
            <person name="Lipzen A."/>
            <person name="Daum C."/>
            <person name="Barry K."/>
            <person name="Grigoriev I.V."/>
            <person name="Vilgalys R."/>
        </authorList>
    </citation>
    <scope>NUCLEOTIDE SEQUENCE</scope>
    <source>
        <strain evidence="7">PMI_201</strain>
    </source>
</reference>
<dbReference type="SMART" id="SM00066">
    <property type="entry name" value="GAL4"/>
    <property type="match status" value="1"/>
</dbReference>
<dbReference type="GeneID" id="70240003"/>
<dbReference type="CDD" id="cd00067">
    <property type="entry name" value="GAL4"/>
    <property type="match status" value="1"/>
</dbReference>
<evidence type="ECO:0000313" key="8">
    <source>
        <dbReference type="Proteomes" id="UP001201262"/>
    </source>
</evidence>
<dbReference type="InterPro" id="IPR021858">
    <property type="entry name" value="Fun_TF"/>
</dbReference>
<dbReference type="PROSITE" id="PS00463">
    <property type="entry name" value="ZN2_CY6_FUNGAL_1"/>
    <property type="match status" value="1"/>
</dbReference>
<protein>
    <submittedName>
        <fullName evidence="7">Fungal-specific transcription factor domain-containing protein</fullName>
    </submittedName>
</protein>
<evidence type="ECO:0000256" key="4">
    <source>
        <dbReference type="ARBA" id="ARBA00023163"/>
    </source>
</evidence>
<dbReference type="Proteomes" id="UP001201262">
    <property type="component" value="Unassembled WGS sequence"/>
</dbReference>
<dbReference type="GO" id="GO:0003677">
    <property type="term" value="F:DNA binding"/>
    <property type="evidence" value="ECO:0007669"/>
    <property type="project" value="UniProtKB-KW"/>
</dbReference>
<keyword evidence="8" id="KW-1185">Reference proteome</keyword>
<comment type="caution">
    <text evidence="7">The sequence shown here is derived from an EMBL/GenBank/DDBJ whole genome shotgun (WGS) entry which is preliminary data.</text>
</comment>